<comment type="caution">
    <text evidence="1">The sequence shown here is derived from an EMBL/GenBank/DDBJ whole genome shotgun (WGS) entry which is preliminary data.</text>
</comment>
<gene>
    <name evidence="1" type="ORF">CGS46_13285</name>
</gene>
<accession>A0A2A6Z800</accession>
<reference evidence="1 2" key="1">
    <citation type="journal article" date="2017" name="Front. Microbiol.">
        <title>New Insights into the Diversity of the Genus Faecalibacterium.</title>
        <authorList>
            <person name="Benevides L."/>
            <person name="Burman S."/>
            <person name="Martin R."/>
            <person name="Robert V."/>
            <person name="Thomas M."/>
            <person name="Miquel S."/>
            <person name="Chain F."/>
            <person name="Sokol H."/>
            <person name="Bermudez-Humaran L.G."/>
            <person name="Morrison M."/>
            <person name="Langella P."/>
            <person name="Azevedo V.A."/>
            <person name="Chatel J.M."/>
            <person name="Soares S."/>
        </authorList>
    </citation>
    <scope>NUCLEOTIDE SEQUENCE [LARGE SCALE GENOMIC DNA]</scope>
    <source>
        <strain evidence="2">CNCM I-4540</strain>
    </source>
</reference>
<proteinExistence type="predicted"/>
<dbReference type="Proteomes" id="UP000220752">
    <property type="component" value="Unassembled WGS sequence"/>
</dbReference>
<keyword evidence="2" id="KW-1185">Reference proteome</keyword>
<name>A0A2A6Z800_9FIRM</name>
<protein>
    <submittedName>
        <fullName evidence="1">Uncharacterized protein</fullName>
    </submittedName>
</protein>
<evidence type="ECO:0000313" key="1">
    <source>
        <dbReference type="EMBL" id="PDX57488.1"/>
    </source>
</evidence>
<evidence type="ECO:0000313" key="2">
    <source>
        <dbReference type="Proteomes" id="UP000220752"/>
    </source>
</evidence>
<dbReference type="EMBL" id="NMTQ01000037">
    <property type="protein sequence ID" value="PDX57488.1"/>
    <property type="molecule type" value="Genomic_DNA"/>
</dbReference>
<dbReference type="AlphaFoldDB" id="A0A2A6Z800"/>
<sequence>MAKSYQMLYKCRLCGQVFVNYGTVSEKVAEQSTLNEVLRASGMSPMWKENDTLTMYEMHCCADGSYGVSDFIGSRKVDEDG</sequence>
<organism evidence="1 2">
    <name type="scientific">Faecalibacterium langellae</name>
    <dbReference type="NCBI Taxonomy" id="3435293"/>
    <lineage>
        <taxon>Bacteria</taxon>
        <taxon>Bacillati</taxon>
        <taxon>Bacillota</taxon>
        <taxon>Clostridia</taxon>
        <taxon>Eubacteriales</taxon>
        <taxon>Oscillospiraceae</taxon>
        <taxon>Faecalibacterium</taxon>
    </lineage>
</organism>